<comment type="caution">
    <text evidence="2">The sequence shown here is derived from an EMBL/GenBank/DDBJ whole genome shotgun (WGS) entry which is preliminary data.</text>
</comment>
<proteinExistence type="predicted"/>
<dbReference type="Proteomes" id="UP001172102">
    <property type="component" value="Unassembled WGS sequence"/>
</dbReference>
<keyword evidence="3" id="KW-1185">Reference proteome</keyword>
<evidence type="ECO:0000313" key="2">
    <source>
        <dbReference type="EMBL" id="KAK0732047.1"/>
    </source>
</evidence>
<evidence type="ECO:0008006" key="4">
    <source>
        <dbReference type="Google" id="ProtNLM"/>
    </source>
</evidence>
<dbReference type="AlphaFoldDB" id="A0AA40BD34"/>
<evidence type="ECO:0000313" key="3">
    <source>
        <dbReference type="Proteomes" id="UP001172102"/>
    </source>
</evidence>
<dbReference type="EMBL" id="JAUKUA010000001">
    <property type="protein sequence ID" value="KAK0732047.1"/>
    <property type="molecule type" value="Genomic_DNA"/>
</dbReference>
<feature type="signal peptide" evidence="1">
    <location>
        <begin position="1"/>
        <end position="16"/>
    </location>
</feature>
<gene>
    <name evidence="2" type="ORF">B0H67DRAFT_92986</name>
</gene>
<feature type="chain" id="PRO_5041399033" description="Secreted protein" evidence="1">
    <location>
        <begin position="17"/>
        <end position="222"/>
    </location>
</feature>
<evidence type="ECO:0000256" key="1">
    <source>
        <dbReference type="SAM" id="SignalP"/>
    </source>
</evidence>
<keyword evidence="1" id="KW-0732">Signal</keyword>
<accession>A0AA40BD34</accession>
<sequence>MWCLFGAGCWALSAECRVLRSVAGLLQGQLPKSLGQWGTSGCFGWTPVDFRIVPQFLASSTTSDTYTLCQTYVAVAKVCQGLPMAHPRLLLTKTFLMQCSHAPNRSARWSIRQALVGPLCSRPDGGLPPNSRSVRKTKLYWTHAAHFPFRLPAKRHHPPSHCNNPAPIAMLAWHSDPLRPPPPPPDAACPEAGFRCVNAVRCCRHGVTARGVGEAEYPRGVA</sequence>
<organism evidence="2 3">
    <name type="scientific">Lasiosphaeris hirsuta</name>
    <dbReference type="NCBI Taxonomy" id="260670"/>
    <lineage>
        <taxon>Eukaryota</taxon>
        <taxon>Fungi</taxon>
        <taxon>Dikarya</taxon>
        <taxon>Ascomycota</taxon>
        <taxon>Pezizomycotina</taxon>
        <taxon>Sordariomycetes</taxon>
        <taxon>Sordariomycetidae</taxon>
        <taxon>Sordariales</taxon>
        <taxon>Lasiosphaeriaceae</taxon>
        <taxon>Lasiosphaeris</taxon>
    </lineage>
</organism>
<protein>
    <recommendedName>
        <fullName evidence="4">Secreted protein</fullName>
    </recommendedName>
</protein>
<reference evidence="2" key="1">
    <citation type="submission" date="2023-06" db="EMBL/GenBank/DDBJ databases">
        <title>Genome-scale phylogeny and comparative genomics of the fungal order Sordariales.</title>
        <authorList>
            <consortium name="Lawrence Berkeley National Laboratory"/>
            <person name="Hensen N."/>
            <person name="Bonometti L."/>
            <person name="Westerberg I."/>
            <person name="Brannstrom I.O."/>
            <person name="Guillou S."/>
            <person name="Cros-Aarteil S."/>
            <person name="Calhoun S."/>
            <person name="Haridas S."/>
            <person name="Kuo A."/>
            <person name="Mondo S."/>
            <person name="Pangilinan J."/>
            <person name="Riley R."/>
            <person name="Labutti K."/>
            <person name="Andreopoulos B."/>
            <person name="Lipzen A."/>
            <person name="Chen C."/>
            <person name="Yanf M."/>
            <person name="Daum C."/>
            <person name="Ng V."/>
            <person name="Clum A."/>
            <person name="Steindorff A."/>
            <person name="Ohm R."/>
            <person name="Martin F."/>
            <person name="Silar P."/>
            <person name="Natvig D."/>
            <person name="Lalanne C."/>
            <person name="Gautier V."/>
            <person name="Ament-Velasquez S.L."/>
            <person name="Kruys A."/>
            <person name="Hutchinson M.I."/>
            <person name="Powell A.J."/>
            <person name="Barry K."/>
            <person name="Miller A.N."/>
            <person name="Grigoriev I.V."/>
            <person name="Debuchy R."/>
            <person name="Gladieux P."/>
            <person name="Thoren M.H."/>
            <person name="Johannesson H."/>
        </authorList>
    </citation>
    <scope>NUCLEOTIDE SEQUENCE</scope>
    <source>
        <strain evidence="2">SMH4607-1</strain>
    </source>
</reference>
<name>A0AA40BD34_9PEZI</name>